<evidence type="ECO:0000256" key="3">
    <source>
        <dbReference type="ARBA" id="ARBA00022840"/>
    </source>
</evidence>
<dbReference type="Gene3D" id="3.30.470.20">
    <property type="entry name" value="ATP-grasp fold, B domain"/>
    <property type="match status" value="1"/>
</dbReference>
<sequence length="424" mass="44384">MTAFASAPAAPGPTGARQRGPSVLVLGGGTRLPKALRDHGMYVVYGGTPDEFTPAHHDACDEAWLLTDGSEDDWVRRAVAMHQVLPLRRVVTVRERFLTAAARIADTLGLGGNPLETVRILKDKSLMRQRAESLADAGAVRARVMRTPEDVDAFVARVGLPVVLKPRDGSGSADISIVRDEDAVAEARARVGDLPGVMLAEEFLDGPEFSVETFTDQGRHRVLALTEKFTGAGAVEIGHVVPARVGAEERAALEEATRRFLDAMGFVEGPAHTEIILTANGPRVVESHNRPGGDGIVDLVRHVLGVDIRDLLAAQIAGVEPPAPAEDPAGAAATWFLTAAPGVATEVSGWETAAQGPGVVAVAPGTRAGDTVSPLRGSGDRCGSVTAVAATADEALDRARGALAHVTLRTDPSSPHSTESREGR</sequence>
<dbReference type="Pfam" id="PF13535">
    <property type="entry name" value="ATP-grasp_4"/>
    <property type="match status" value="1"/>
</dbReference>
<evidence type="ECO:0000313" key="7">
    <source>
        <dbReference type="EMBL" id="MBO0656103.1"/>
    </source>
</evidence>
<gene>
    <name evidence="7" type="ORF">J1792_26015</name>
</gene>
<accession>A0A939FSW7</accession>
<dbReference type="InterPro" id="IPR011761">
    <property type="entry name" value="ATP-grasp"/>
</dbReference>
<dbReference type="AlphaFoldDB" id="A0A939FSW7"/>
<feature type="region of interest" description="Disordered" evidence="5">
    <location>
        <begin position="405"/>
        <end position="424"/>
    </location>
</feature>
<dbReference type="PANTHER" id="PTHR43585">
    <property type="entry name" value="FUMIPYRROLE BIOSYNTHESIS PROTEIN C"/>
    <property type="match status" value="1"/>
</dbReference>
<dbReference type="Gene3D" id="3.40.50.20">
    <property type="match status" value="1"/>
</dbReference>
<evidence type="ECO:0000256" key="2">
    <source>
        <dbReference type="ARBA" id="ARBA00022741"/>
    </source>
</evidence>
<evidence type="ECO:0000256" key="5">
    <source>
        <dbReference type="SAM" id="MobiDB-lite"/>
    </source>
</evidence>
<protein>
    <submittedName>
        <fullName evidence="7">ATP-grasp domain-containing protein</fullName>
    </submittedName>
</protein>
<evidence type="ECO:0000259" key="6">
    <source>
        <dbReference type="PROSITE" id="PS50975"/>
    </source>
</evidence>
<evidence type="ECO:0000256" key="1">
    <source>
        <dbReference type="ARBA" id="ARBA00022598"/>
    </source>
</evidence>
<feature type="region of interest" description="Disordered" evidence="5">
    <location>
        <begin position="1"/>
        <end position="22"/>
    </location>
</feature>
<feature type="domain" description="ATP-grasp" evidence="6">
    <location>
        <begin position="129"/>
        <end position="317"/>
    </location>
</feature>
<feature type="compositionally biased region" description="Low complexity" evidence="5">
    <location>
        <begin position="1"/>
        <end position="16"/>
    </location>
</feature>
<dbReference type="Proteomes" id="UP000664781">
    <property type="component" value="Unassembled WGS sequence"/>
</dbReference>
<dbReference type="EMBL" id="JAFMOF010000004">
    <property type="protein sequence ID" value="MBO0656103.1"/>
    <property type="molecule type" value="Genomic_DNA"/>
</dbReference>
<dbReference type="GO" id="GO:0016874">
    <property type="term" value="F:ligase activity"/>
    <property type="evidence" value="ECO:0007669"/>
    <property type="project" value="UniProtKB-KW"/>
</dbReference>
<comment type="caution">
    <text evidence="7">The sequence shown here is derived from an EMBL/GenBank/DDBJ whole genome shotgun (WGS) entry which is preliminary data.</text>
</comment>
<dbReference type="RefSeq" id="WP_086571644.1">
    <property type="nucleotide sequence ID" value="NZ_JAFMOF010000004.1"/>
</dbReference>
<proteinExistence type="predicted"/>
<dbReference type="GO" id="GO:0046872">
    <property type="term" value="F:metal ion binding"/>
    <property type="evidence" value="ECO:0007669"/>
    <property type="project" value="InterPro"/>
</dbReference>
<keyword evidence="3 4" id="KW-0067">ATP-binding</keyword>
<dbReference type="InterPro" id="IPR052032">
    <property type="entry name" value="ATP-dep_AA_Ligase"/>
</dbReference>
<dbReference type="Pfam" id="PF18603">
    <property type="entry name" value="LAL_C2"/>
    <property type="match status" value="1"/>
</dbReference>
<reference evidence="7" key="1">
    <citation type="submission" date="2021-03" db="EMBL/GenBank/DDBJ databases">
        <title>Streptomyces strains.</title>
        <authorList>
            <person name="Lund M.B."/>
            <person name="Toerring T."/>
        </authorList>
    </citation>
    <scope>NUCLEOTIDE SEQUENCE</scope>
    <source>
        <strain evidence="7">JCM 4242</strain>
    </source>
</reference>
<evidence type="ECO:0000313" key="8">
    <source>
        <dbReference type="Proteomes" id="UP000664781"/>
    </source>
</evidence>
<dbReference type="InterPro" id="IPR040570">
    <property type="entry name" value="LAL_C2"/>
</dbReference>
<name>A0A939FSW7_9ACTN</name>
<evidence type="ECO:0000256" key="4">
    <source>
        <dbReference type="PROSITE-ProRule" id="PRU00409"/>
    </source>
</evidence>
<organism evidence="7 8">
    <name type="scientific">Streptomyces triculaminicus</name>
    <dbReference type="NCBI Taxonomy" id="2816232"/>
    <lineage>
        <taxon>Bacteria</taxon>
        <taxon>Bacillati</taxon>
        <taxon>Actinomycetota</taxon>
        <taxon>Actinomycetes</taxon>
        <taxon>Kitasatosporales</taxon>
        <taxon>Streptomycetaceae</taxon>
        <taxon>Streptomyces</taxon>
    </lineage>
</organism>
<dbReference type="SUPFAM" id="SSF56059">
    <property type="entry name" value="Glutathione synthetase ATP-binding domain-like"/>
    <property type="match status" value="1"/>
</dbReference>
<keyword evidence="2 4" id="KW-0547">Nucleotide-binding</keyword>
<dbReference type="PANTHER" id="PTHR43585:SF2">
    <property type="entry name" value="ATP-GRASP ENZYME FSQD"/>
    <property type="match status" value="1"/>
</dbReference>
<dbReference type="PROSITE" id="PS50975">
    <property type="entry name" value="ATP_GRASP"/>
    <property type="match status" value="1"/>
</dbReference>
<dbReference type="GO" id="GO:0005524">
    <property type="term" value="F:ATP binding"/>
    <property type="evidence" value="ECO:0007669"/>
    <property type="project" value="UniProtKB-UniRule"/>
</dbReference>
<keyword evidence="8" id="KW-1185">Reference proteome</keyword>
<keyword evidence="1" id="KW-0436">Ligase</keyword>